<sequence length="116" mass="13603">MVKFSEYPAVIAAVQYQIHELDIQIDRVYKIIKQIELTVDSGIAFDKTLYNDAQRKAMKQILLDEHPSLWEFQENISSLRAAREIKNIYLGKLRDEFSVWKLLKREDIARMESEGG</sequence>
<dbReference type="AlphaFoldDB" id="A0A2K8SPY6"/>
<reference evidence="1 2" key="1">
    <citation type="submission" date="2017-11" db="EMBL/GenBank/DDBJ databases">
        <title>Complete genome of a free-living desiccation-tolerant cyanobacterium and its photosynthetic adaptation to extreme terrestrial habitat.</title>
        <authorList>
            <person name="Shang J."/>
        </authorList>
    </citation>
    <scope>NUCLEOTIDE SEQUENCE [LARGE SCALE GENOMIC DNA]</scope>
    <source>
        <strain evidence="1 2">CCNUN1</strain>
    </source>
</reference>
<keyword evidence="2" id="KW-1185">Reference proteome</keyword>
<dbReference type="OrthoDB" id="513386at2"/>
<dbReference type="EMBL" id="CP024785">
    <property type="protein sequence ID" value="AUB37491.1"/>
    <property type="molecule type" value="Genomic_DNA"/>
</dbReference>
<proteinExistence type="predicted"/>
<dbReference type="Proteomes" id="UP000232003">
    <property type="component" value="Chromosome"/>
</dbReference>
<name>A0A2K8SPY6_9NOSO</name>
<gene>
    <name evidence="1" type="ORF">COO91_03436</name>
</gene>
<dbReference type="RefSeq" id="WP_100899118.1">
    <property type="nucleotide sequence ID" value="NZ_CAWNNC010000001.1"/>
</dbReference>
<dbReference type="KEGG" id="nfl:COO91_03436"/>
<protein>
    <submittedName>
        <fullName evidence="1">Uncharacterized protein</fullName>
    </submittedName>
</protein>
<evidence type="ECO:0000313" key="2">
    <source>
        <dbReference type="Proteomes" id="UP000232003"/>
    </source>
</evidence>
<organism evidence="1 2">
    <name type="scientific">Nostoc flagelliforme CCNUN1</name>
    <dbReference type="NCBI Taxonomy" id="2038116"/>
    <lineage>
        <taxon>Bacteria</taxon>
        <taxon>Bacillati</taxon>
        <taxon>Cyanobacteriota</taxon>
        <taxon>Cyanophyceae</taxon>
        <taxon>Nostocales</taxon>
        <taxon>Nostocaceae</taxon>
        <taxon>Nostoc</taxon>
    </lineage>
</organism>
<accession>A0A2K8SPY6</accession>
<evidence type="ECO:0000313" key="1">
    <source>
        <dbReference type="EMBL" id="AUB37491.1"/>
    </source>
</evidence>